<dbReference type="Proteomes" id="UP000297595">
    <property type="component" value="Unassembled WGS sequence"/>
</dbReference>
<protein>
    <submittedName>
        <fullName evidence="1">Uncharacterized protein</fullName>
    </submittedName>
</protein>
<dbReference type="EMBL" id="SOZJ01000006">
    <property type="protein sequence ID" value="TGJ65037.1"/>
    <property type="molecule type" value="Genomic_DNA"/>
</dbReference>
<sequence>MHIWLGFKKKFRSAKPIIAERKLATAAATISSGIPQRDDRDKLKPVGQGQTCHVEMIRPTFSYHRALAFIYLFISQKGFLVYSSECGVIINLTRYRYISA</sequence>
<accession>A0A7C8PDY6</accession>
<dbReference type="AlphaFoldDB" id="A0A7C8PDY6"/>
<evidence type="ECO:0000313" key="1">
    <source>
        <dbReference type="EMBL" id="TGJ65037.1"/>
    </source>
</evidence>
<comment type="caution">
    <text evidence="1">The sequence shown here is derived from an EMBL/GenBank/DDBJ whole genome shotgun (WGS) entry which is preliminary data.</text>
</comment>
<reference evidence="1 2" key="1">
    <citation type="submission" date="2019-03" db="EMBL/GenBank/DDBJ databases">
        <title>Nematode-trapping fungi genome.</title>
        <authorList>
            <person name="Vidal-Diez De Ulzurrun G."/>
        </authorList>
    </citation>
    <scope>NUCLEOTIDE SEQUENCE [LARGE SCALE GENOMIC DNA]</scope>
    <source>
        <strain evidence="1 2">TWF154</strain>
    </source>
</reference>
<name>A0A7C8PDY6_ORBOL</name>
<organism evidence="1 2">
    <name type="scientific">Orbilia oligospora</name>
    <name type="common">Nematode-trapping fungus</name>
    <name type="synonym">Arthrobotrys oligospora</name>
    <dbReference type="NCBI Taxonomy" id="2813651"/>
    <lineage>
        <taxon>Eukaryota</taxon>
        <taxon>Fungi</taxon>
        <taxon>Dikarya</taxon>
        <taxon>Ascomycota</taxon>
        <taxon>Pezizomycotina</taxon>
        <taxon>Orbiliomycetes</taxon>
        <taxon>Orbiliales</taxon>
        <taxon>Orbiliaceae</taxon>
        <taxon>Orbilia</taxon>
    </lineage>
</organism>
<gene>
    <name evidence="1" type="ORF">EYR41_009042</name>
</gene>
<evidence type="ECO:0000313" key="2">
    <source>
        <dbReference type="Proteomes" id="UP000297595"/>
    </source>
</evidence>
<proteinExistence type="predicted"/>